<feature type="domain" description="3-hydroxyacyl-CoA dehydrogenase C-terminal" evidence="15">
    <location>
        <begin position="622"/>
        <end position="707"/>
    </location>
</feature>
<evidence type="ECO:0000256" key="4">
    <source>
        <dbReference type="ARBA" id="ARBA00012076"/>
    </source>
</evidence>
<dbReference type="InterPro" id="IPR029045">
    <property type="entry name" value="ClpP/crotonase-like_dom_sf"/>
</dbReference>
<comment type="similarity">
    <text evidence="3">In the N-terminal section; belongs to the enoyl-CoA hydratase/isomerase family.</text>
</comment>
<evidence type="ECO:0000256" key="10">
    <source>
        <dbReference type="ARBA" id="ARBA00023098"/>
    </source>
</evidence>
<dbReference type="InterPro" id="IPR006108">
    <property type="entry name" value="3HC_DH_C"/>
</dbReference>
<dbReference type="CDD" id="cd06558">
    <property type="entry name" value="crotonase-like"/>
    <property type="match status" value="1"/>
</dbReference>
<dbReference type="SUPFAM" id="SSF51735">
    <property type="entry name" value="NAD(P)-binding Rossmann-fold domains"/>
    <property type="match status" value="1"/>
</dbReference>
<name>A0AAE3G4U8_9GAMM</name>
<sequence length="715" mass="77439">MTDAALTLSRRDDGIAVVTIDTPGESMNVLKAELMQEAATVFDELERDKTVKGVIFASGKAGSFIAGADVRMLAACSTADEATELARGGQALFDRIERFPVPVVAAIDGLCLGGGLELALSCRGRVATDNPKTALGLPEVQLGLLPGSGGTQRLPRLVGIANALDMMLTGKQVGAGRARRIGLVDDVVPATILEQAAAKLALELAQGRRKRRRRTWMERLLETNPLGKRLIFKKAAQTVANRTRGVYPAPPRILECVEHGLQRGKDRGLVLEATRFGELAMTAEARQLMGIYFATVAMKKDAGTDVEVEARPVRRTAVLGAGLMGAGISFVTATRANLPVRLKDIGADGLNRGMKTLHGLINERLKRRSITPFEAELQLRRVTPTTDYSGFSRVDMVIEAVFEDLDLKHGMVRDVESHCGPGTIFATNTSSIPIASIAAAAERPENVIGMHYFSPVEKMPLLEVIATEHTAPEVIAATVELGRRQGKTVIVVRDGAGFYVNRILAPYINEASHLLSEGVAVDRVDEALLAFGFPVGPFALLDEVGLDVSAKVGPILHEAFGDRMKPAATAERLLQDGRRGKKAGKGFYLYGTRSRKGRRPVDQRVYKLLDIEPSNAMAADVIVERTVLMMVNEAARCYEEGVIRSLRDGDIGAVFGIGFPPFRGGPFRYMDSHGAGHIVTRLEALRQAHGERYAPAGILTRMAENNEKFHDDWAR</sequence>
<dbReference type="PANTHER" id="PTHR43612:SF3">
    <property type="entry name" value="TRIFUNCTIONAL ENZYME SUBUNIT ALPHA, MITOCHONDRIAL"/>
    <property type="match status" value="1"/>
</dbReference>
<dbReference type="InterPro" id="IPR050136">
    <property type="entry name" value="FA_oxidation_alpha_subunit"/>
</dbReference>
<dbReference type="GO" id="GO:0004300">
    <property type="term" value="F:enoyl-CoA hydratase activity"/>
    <property type="evidence" value="ECO:0007669"/>
    <property type="project" value="UniProtKB-EC"/>
</dbReference>
<dbReference type="GO" id="GO:0016509">
    <property type="term" value="F:long-chain (3S)-3-hydroxyacyl-CoA dehydrogenase (NAD+) activity"/>
    <property type="evidence" value="ECO:0007669"/>
    <property type="project" value="TreeGrafter"/>
</dbReference>
<comment type="caution">
    <text evidence="17">The sequence shown here is derived from an EMBL/GenBank/DDBJ whole genome shotgun (WGS) entry which is preliminary data.</text>
</comment>
<dbReference type="Gene3D" id="3.90.226.10">
    <property type="entry name" value="2-enoyl-CoA Hydratase, Chain A, domain 1"/>
    <property type="match status" value="1"/>
</dbReference>
<dbReference type="PROSITE" id="PS00067">
    <property type="entry name" value="3HCDH"/>
    <property type="match status" value="1"/>
</dbReference>
<dbReference type="AlphaFoldDB" id="A0AAE3G4U8"/>
<reference evidence="17" key="1">
    <citation type="submission" date="2022-03" db="EMBL/GenBank/DDBJ databases">
        <title>Genomic Encyclopedia of Type Strains, Phase III (KMG-III): the genomes of soil and plant-associated and newly described type strains.</title>
        <authorList>
            <person name="Whitman W."/>
        </authorList>
    </citation>
    <scope>NUCLEOTIDE SEQUENCE</scope>
    <source>
        <strain evidence="17">ANL 6-2</strain>
    </source>
</reference>
<dbReference type="SUPFAM" id="SSF52096">
    <property type="entry name" value="ClpP/crotonase"/>
    <property type="match status" value="1"/>
</dbReference>
<dbReference type="GO" id="GO:0006635">
    <property type="term" value="P:fatty acid beta-oxidation"/>
    <property type="evidence" value="ECO:0007669"/>
    <property type="project" value="InterPro"/>
</dbReference>
<evidence type="ECO:0000256" key="2">
    <source>
        <dbReference type="ARBA" id="ARBA00007005"/>
    </source>
</evidence>
<organism evidence="17 18">
    <name type="scientific">Natronocella acetinitrilica</name>
    <dbReference type="NCBI Taxonomy" id="414046"/>
    <lineage>
        <taxon>Bacteria</taxon>
        <taxon>Pseudomonadati</taxon>
        <taxon>Pseudomonadota</taxon>
        <taxon>Gammaproteobacteria</taxon>
        <taxon>Chromatiales</taxon>
        <taxon>Ectothiorhodospiraceae</taxon>
        <taxon>Natronocella</taxon>
    </lineage>
</organism>
<dbReference type="RefSeq" id="WP_253478808.1">
    <property type="nucleotide sequence ID" value="NZ_JALJXV010000006.1"/>
</dbReference>
<dbReference type="InterPro" id="IPR001753">
    <property type="entry name" value="Enoyl-CoA_hydra/iso"/>
</dbReference>
<keyword evidence="13" id="KW-0511">Multifunctional enzyme</keyword>
<dbReference type="FunFam" id="3.40.50.720:FF:000009">
    <property type="entry name" value="Fatty oxidation complex, alpha subunit"/>
    <property type="match status" value="1"/>
</dbReference>
<dbReference type="NCBIfam" id="TIGR02440">
    <property type="entry name" value="FadJ"/>
    <property type="match status" value="1"/>
</dbReference>
<dbReference type="NCBIfam" id="NF008363">
    <property type="entry name" value="PRK11154.1"/>
    <property type="match status" value="1"/>
</dbReference>
<comment type="catalytic activity">
    <reaction evidence="14">
        <text>a (3S)-3-hydroxyacyl-CoA + NAD(+) = a 3-oxoacyl-CoA + NADH + H(+)</text>
        <dbReference type="Rhea" id="RHEA:22432"/>
        <dbReference type="ChEBI" id="CHEBI:15378"/>
        <dbReference type="ChEBI" id="CHEBI:57318"/>
        <dbReference type="ChEBI" id="CHEBI:57540"/>
        <dbReference type="ChEBI" id="CHEBI:57945"/>
        <dbReference type="ChEBI" id="CHEBI:90726"/>
        <dbReference type="EC" id="1.1.1.35"/>
    </reaction>
</comment>
<dbReference type="GO" id="GO:0008692">
    <property type="term" value="F:3-hydroxybutyryl-CoA epimerase activity"/>
    <property type="evidence" value="ECO:0007669"/>
    <property type="project" value="InterPro"/>
</dbReference>
<dbReference type="EMBL" id="JALJXV010000006">
    <property type="protein sequence ID" value="MCP1675392.1"/>
    <property type="molecule type" value="Genomic_DNA"/>
</dbReference>
<evidence type="ECO:0000256" key="5">
    <source>
        <dbReference type="ARBA" id="ARBA00022490"/>
    </source>
</evidence>
<keyword evidence="8 17" id="KW-0560">Oxidoreductase</keyword>
<keyword evidence="11 17" id="KW-0413">Isomerase</keyword>
<evidence type="ECO:0000256" key="13">
    <source>
        <dbReference type="ARBA" id="ARBA00023268"/>
    </source>
</evidence>
<keyword evidence="12 17" id="KW-0456">Lyase</keyword>
<dbReference type="PANTHER" id="PTHR43612">
    <property type="entry name" value="TRIFUNCTIONAL ENZYME SUBUNIT ALPHA"/>
    <property type="match status" value="1"/>
</dbReference>
<keyword evidence="9" id="KW-0520">NAD</keyword>
<dbReference type="Proteomes" id="UP001205843">
    <property type="component" value="Unassembled WGS sequence"/>
</dbReference>
<dbReference type="Gene3D" id="3.40.50.720">
    <property type="entry name" value="NAD(P)-binding Rossmann-like Domain"/>
    <property type="match status" value="1"/>
</dbReference>
<keyword evidence="6" id="KW-0276">Fatty acid metabolism</keyword>
<dbReference type="InterPro" id="IPR008927">
    <property type="entry name" value="6-PGluconate_DH-like_C_sf"/>
</dbReference>
<accession>A0AAE3G4U8</accession>
<keyword evidence="10" id="KW-0443">Lipid metabolism</keyword>
<dbReference type="GO" id="GO:0070403">
    <property type="term" value="F:NAD+ binding"/>
    <property type="evidence" value="ECO:0007669"/>
    <property type="project" value="InterPro"/>
</dbReference>
<evidence type="ECO:0000256" key="8">
    <source>
        <dbReference type="ARBA" id="ARBA00023002"/>
    </source>
</evidence>
<comment type="pathway">
    <text evidence="1">Lipid metabolism; fatty acid beta-oxidation.</text>
</comment>
<evidence type="ECO:0000256" key="3">
    <source>
        <dbReference type="ARBA" id="ARBA00008750"/>
    </source>
</evidence>
<keyword evidence="18" id="KW-1185">Reference proteome</keyword>
<evidence type="ECO:0000256" key="12">
    <source>
        <dbReference type="ARBA" id="ARBA00023239"/>
    </source>
</evidence>
<comment type="similarity">
    <text evidence="2">In the central section; belongs to the 3-hydroxyacyl-CoA dehydrogenase family.</text>
</comment>
<dbReference type="SUPFAM" id="SSF48179">
    <property type="entry name" value="6-phosphogluconate dehydrogenase C-terminal domain-like"/>
    <property type="match status" value="2"/>
</dbReference>
<dbReference type="Gene3D" id="1.10.1040.50">
    <property type="match status" value="1"/>
</dbReference>
<proteinExistence type="inferred from homology"/>
<evidence type="ECO:0000256" key="11">
    <source>
        <dbReference type="ARBA" id="ARBA00023235"/>
    </source>
</evidence>
<keyword evidence="5" id="KW-0963">Cytoplasm</keyword>
<dbReference type="Pfam" id="PF00725">
    <property type="entry name" value="3HCDH"/>
    <property type="match status" value="2"/>
</dbReference>
<keyword evidence="7" id="KW-0442">Lipid degradation</keyword>
<dbReference type="InterPro" id="IPR006180">
    <property type="entry name" value="3-OHacyl-CoA_DH_CS"/>
</dbReference>
<dbReference type="InterPro" id="IPR006176">
    <property type="entry name" value="3-OHacyl-CoA_DH_NAD-bd"/>
</dbReference>
<dbReference type="Pfam" id="PF00378">
    <property type="entry name" value="ECH_1"/>
    <property type="match status" value="1"/>
</dbReference>
<dbReference type="Pfam" id="PF02737">
    <property type="entry name" value="3HCDH_N"/>
    <property type="match status" value="1"/>
</dbReference>
<evidence type="ECO:0000256" key="1">
    <source>
        <dbReference type="ARBA" id="ARBA00005005"/>
    </source>
</evidence>
<evidence type="ECO:0000256" key="6">
    <source>
        <dbReference type="ARBA" id="ARBA00022832"/>
    </source>
</evidence>
<evidence type="ECO:0000256" key="9">
    <source>
        <dbReference type="ARBA" id="ARBA00023027"/>
    </source>
</evidence>
<feature type="domain" description="3-hydroxyacyl-CoA dehydrogenase C-terminal" evidence="15">
    <location>
        <begin position="497"/>
        <end position="590"/>
    </location>
</feature>
<evidence type="ECO:0000259" key="15">
    <source>
        <dbReference type="Pfam" id="PF00725"/>
    </source>
</evidence>
<dbReference type="InterPro" id="IPR036291">
    <property type="entry name" value="NAD(P)-bd_dom_sf"/>
</dbReference>
<evidence type="ECO:0000313" key="18">
    <source>
        <dbReference type="Proteomes" id="UP001205843"/>
    </source>
</evidence>
<dbReference type="EC" id="4.2.1.17" evidence="4"/>
<gene>
    <name evidence="17" type="ORF">J2T57_002542</name>
</gene>
<dbReference type="FunFam" id="3.90.226.10:FF:000011">
    <property type="entry name" value="Fatty acid oxidation complex subunit alpha"/>
    <property type="match status" value="1"/>
</dbReference>
<evidence type="ECO:0000313" key="17">
    <source>
        <dbReference type="EMBL" id="MCP1675392.1"/>
    </source>
</evidence>
<evidence type="ECO:0000256" key="14">
    <source>
        <dbReference type="ARBA" id="ARBA00049556"/>
    </source>
</evidence>
<feature type="domain" description="3-hydroxyacyl-CoA dehydrogenase NAD binding" evidence="16">
    <location>
        <begin position="317"/>
        <end position="494"/>
    </location>
</feature>
<evidence type="ECO:0000259" key="16">
    <source>
        <dbReference type="Pfam" id="PF02737"/>
    </source>
</evidence>
<dbReference type="InterPro" id="IPR012802">
    <property type="entry name" value="FadJ"/>
</dbReference>
<protein>
    <recommendedName>
        <fullName evidence="4">enoyl-CoA hydratase</fullName>
        <ecNumber evidence="4">4.2.1.17</ecNumber>
    </recommendedName>
</protein>
<evidence type="ECO:0000256" key="7">
    <source>
        <dbReference type="ARBA" id="ARBA00022963"/>
    </source>
</evidence>